<gene>
    <name evidence="1" type="ORF">DFP98_10261</name>
</gene>
<sequence length="137" mass="14534">MAHLVATLFSCVSSPLNSSVPTTHPTVLIVTGGSNLPFVPLPVSSLALACAVALAVGSFVGELVPSLPEDEHAVTSESSRVVAMAIEIDCFLSFILLPLPCCGWYSLILAPEIGSPKYKIEDKSITIQSDLRIYRYG</sequence>
<evidence type="ECO:0000313" key="2">
    <source>
        <dbReference type="Proteomes" id="UP000256977"/>
    </source>
</evidence>
<keyword evidence="2" id="KW-1185">Reference proteome</keyword>
<reference evidence="1 2" key="1">
    <citation type="submission" date="2018-07" db="EMBL/GenBank/DDBJ databases">
        <title>Genomic Encyclopedia of Type Strains, Phase III (KMG-III): the genomes of soil and plant-associated and newly described type strains.</title>
        <authorList>
            <person name="Whitman W."/>
        </authorList>
    </citation>
    <scope>NUCLEOTIDE SEQUENCE [LARGE SCALE GENOMIC DNA]</scope>
    <source>
        <strain evidence="1 2">CECT 7287</strain>
    </source>
</reference>
<dbReference type="Proteomes" id="UP000256977">
    <property type="component" value="Unassembled WGS sequence"/>
</dbReference>
<dbReference type="EMBL" id="QRDZ01000002">
    <property type="protein sequence ID" value="RED87584.1"/>
    <property type="molecule type" value="Genomic_DNA"/>
</dbReference>
<dbReference type="AlphaFoldDB" id="A0A3D9KPT0"/>
<organism evidence="1 2">
    <name type="scientific">Cohnella phaseoli</name>
    <dbReference type="NCBI Taxonomy" id="456490"/>
    <lineage>
        <taxon>Bacteria</taxon>
        <taxon>Bacillati</taxon>
        <taxon>Bacillota</taxon>
        <taxon>Bacilli</taxon>
        <taxon>Bacillales</taxon>
        <taxon>Paenibacillaceae</taxon>
        <taxon>Cohnella</taxon>
    </lineage>
</organism>
<comment type="caution">
    <text evidence="1">The sequence shown here is derived from an EMBL/GenBank/DDBJ whole genome shotgun (WGS) entry which is preliminary data.</text>
</comment>
<name>A0A3D9KPT0_9BACL</name>
<accession>A0A3D9KPT0</accession>
<proteinExistence type="predicted"/>
<evidence type="ECO:0000313" key="1">
    <source>
        <dbReference type="EMBL" id="RED87584.1"/>
    </source>
</evidence>
<protein>
    <submittedName>
        <fullName evidence="1">Uncharacterized protein</fullName>
    </submittedName>
</protein>